<dbReference type="InterPro" id="IPR016159">
    <property type="entry name" value="Cullin_repeat-like_dom_sf"/>
</dbReference>
<proteinExistence type="inferred from homology"/>
<evidence type="ECO:0000313" key="5">
    <source>
        <dbReference type="Proteomes" id="UP000010552"/>
    </source>
</evidence>
<dbReference type="FunFam" id="1.20.1310.10:FF:000019">
    <property type="entry name" value="Cullin 1"/>
    <property type="match status" value="1"/>
</dbReference>
<protein>
    <submittedName>
        <fullName evidence="4">Cullin-1</fullName>
    </submittedName>
</protein>
<dbReference type="STRING" id="9402.L5JNL5"/>
<dbReference type="Gene3D" id="1.20.1310.10">
    <property type="entry name" value="Cullin Repeats"/>
    <property type="match status" value="1"/>
</dbReference>
<dbReference type="GO" id="GO:0006511">
    <property type="term" value="P:ubiquitin-dependent protein catabolic process"/>
    <property type="evidence" value="ECO:0007669"/>
    <property type="project" value="InterPro"/>
</dbReference>
<accession>L5JNL5</accession>
<feature type="domain" description="Cullin N-terminal" evidence="3">
    <location>
        <begin position="1"/>
        <end position="99"/>
    </location>
</feature>
<dbReference type="Pfam" id="PF00888">
    <property type="entry name" value="Cullin"/>
    <property type="match status" value="1"/>
</dbReference>
<evidence type="ECO:0000256" key="1">
    <source>
        <dbReference type="ARBA" id="ARBA00006019"/>
    </source>
</evidence>
<keyword evidence="2" id="KW-0833">Ubl conjugation pathway</keyword>
<evidence type="ECO:0000259" key="3">
    <source>
        <dbReference type="Pfam" id="PF00888"/>
    </source>
</evidence>
<dbReference type="SUPFAM" id="SSF74788">
    <property type="entry name" value="Cullin repeat-like"/>
    <property type="match status" value="1"/>
</dbReference>
<dbReference type="InterPro" id="IPR001373">
    <property type="entry name" value="Cullin_N"/>
</dbReference>
<dbReference type="Proteomes" id="UP000010552">
    <property type="component" value="Unassembled WGS sequence"/>
</dbReference>
<name>L5JNL5_PTEAL</name>
<reference evidence="5" key="1">
    <citation type="journal article" date="2013" name="Science">
        <title>Comparative analysis of bat genomes provides insight into the evolution of flight and immunity.</title>
        <authorList>
            <person name="Zhang G."/>
            <person name="Cowled C."/>
            <person name="Shi Z."/>
            <person name="Huang Z."/>
            <person name="Bishop-Lilly K.A."/>
            <person name="Fang X."/>
            <person name="Wynne J.W."/>
            <person name="Xiong Z."/>
            <person name="Baker M.L."/>
            <person name="Zhao W."/>
            <person name="Tachedjian M."/>
            <person name="Zhu Y."/>
            <person name="Zhou P."/>
            <person name="Jiang X."/>
            <person name="Ng J."/>
            <person name="Yang L."/>
            <person name="Wu L."/>
            <person name="Xiao J."/>
            <person name="Feng Y."/>
            <person name="Chen Y."/>
            <person name="Sun X."/>
            <person name="Zhang Y."/>
            <person name="Marsh G.A."/>
            <person name="Crameri G."/>
            <person name="Broder C.C."/>
            <person name="Frey K.G."/>
            <person name="Wang L.F."/>
            <person name="Wang J."/>
        </authorList>
    </citation>
    <scope>NUCLEOTIDE SEQUENCE [LARGE SCALE GENOMIC DNA]</scope>
</reference>
<organism evidence="4 5">
    <name type="scientific">Pteropus alecto</name>
    <name type="common">Black flying fox</name>
    <dbReference type="NCBI Taxonomy" id="9402"/>
    <lineage>
        <taxon>Eukaryota</taxon>
        <taxon>Metazoa</taxon>
        <taxon>Chordata</taxon>
        <taxon>Craniata</taxon>
        <taxon>Vertebrata</taxon>
        <taxon>Euteleostomi</taxon>
        <taxon>Mammalia</taxon>
        <taxon>Eutheria</taxon>
        <taxon>Laurasiatheria</taxon>
        <taxon>Chiroptera</taxon>
        <taxon>Yinpterochiroptera</taxon>
        <taxon>Pteropodoidea</taxon>
        <taxon>Pteropodidae</taxon>
        <taxon>Pteropodinae</taxon>
        <taxon>Pteropus</taxon>
    </lineage>
</organism>
<gene>
    <name evidence="4" type="ORF">PAL_GLEAN10013658</name>
</gene>
<dbReference type="EMBL" id="KB031154">
    <property type="protein sequence ID" value="ELK00999.1"/>
    <property type="molecule type" value="Genomic_DNA"/>
</dbReference>
<evidence type="ECO:0000256" key="2">
    <source>
        <dbReference type="ARBA" id="ARBA00022786"/>
    </source>
</evidence>
<comment type="similarity">
    <text evidence="1">Belongs to the cullin family.</text>
</comment>
<sequence>MCNLVSRIQYGLGELKKQHIYNQDFLAIEKYGEAALNYPKMYVQTVLDVHKKYNTLVTSGLHNAAGFVAALDEACDHFINRAVTKMAQWSCKSPEFLAQ</sequence>
<dbReference type="AlphaFoldDB" id="L5JNL5"/>
<dbReference type="GO" id="GO:0031625">
    <property type="term" value="F:ubiquitin protein ligase binding"/>
    <property type="evidence" value="ECO:0007669"/>
    <property type="project" value="InterPro"/>
</dbReference>
<keyword evidence="5" id="KW-1185">Reference proteome</keyword>
<dbReference type="InParanoid" id="L5JNL5"/>
<evidence type="ECO:0000313" key="4">
    <source>
        <dbReference type="EMBL" id="ELK00999.1"/>
    </source>
</evidence>